<dbReference type="EMBL" id="JAQHRD010000027">
    <property type="protein sequence ID" value="KAJ6436199.1"/>
    <property type="molecule type" value="Genomic_DNA"/>
</dbReference>
<dbReference type="Pfam" id="PF26113">
    <property type="entry name" value="GH16_XgeA"/>
    <property type="match status" value="1"/>
</dbReference>
<protein>
    <submittedName>
        <fullName evidence="2">Uncharacterized protein</fullName>
    </submittedName>
</protein>
<evidence type="ECO:0000313" key="3">
    <source>
        <dbReference type="Proteomes" id="UP001163105"/>
    </source>
</evidence>
<feature type="signal peptide" evidence="1">
    <location>
        <begin position="1"/>
        <end position="20"/>
    </location>
</feature>
<feature type="chain" id="PRO_5044199296" evidence="1">
    <location>
        <begin position="21"/>
        <end position="675"/>
    </location>
</feature>
<evidence type="ECO:0000256" key="1">
    <source>
        <dbReference type="SAM" id="SignalP"/>
    </source>
</evidence>
<keyword evidence="3" id="KW-1185">Reference proteome</keyword>
<evidence type="ECO:0000313" key="2">
    <source>
        <dbReference type="EMBL" id="KAJ6436199.1"/>
    </source>
</evidence>
<dbReference type="InterPro" id="IPR022198">
    <property type="entry name" value="DUF3723"/>
</dbReference>
<sequence length="675" mass="76361">MRTAMLYAFVLGANVICASADAYALLASFDANNFFDSFDFFTGPDPTHGFVEYVDRATAQQEGIIGVSNTSVVLGVDYDTIDPPRGRVGERLYKQQQTDRLRKLFKKTAVNHDNPMHWIDGYIDSADVPSVLSQLRLSHTELNQANRQGNYPCVRDHIVYYTQGRHRAKAALGRFWTVKLSCISLERLRASKVIKRQTERFQHEERDSDGRIYSKLREYTDSHLDFFEWHERLSPEKQRIFQTVKQRRSVVESLDRLIDLPGVIDFVHLGGLKDMFQYRVDAELLDALRSIYTQWSDFTLGDPALQQAVDRDTVTNLDGRAPTASQADHLRAHLVQFQALRPIRRRVAAGVCNYHNPQVTTVLALEPNRPANFVHKEYHAYHDNNAGPLEEIAHRQMSSIYQLVLILGGAAEHLAVTDLIDCRLLAHRAGLRLRQAGCSTIVADCGELACGRLQQIYWRPSSSDQLYGRVLFPLSAAVVVFADRLGGIKAAASVTAGILRFSPFVDSLPPPSLLVLCRKETCSEDAFSHHLTTELLCMLREAHPEESRSFSEVRQMWSSRLRHVRIVTQRGPQCWPEISQAADQTSSIRYNEGYGLSGCHFRRLLCHAVEYFGRESNDHSFNILEALGVQNPVTDHAKVYLEALLRQKEGSQEGRIKVVALCLAFNAYRGNAYGQ</sequence>
<accession>A0AB34FB44</accession>
<gene>
    <name evidence="2" type="ORF">O9K51_11261</name>
</gene>
<dbReference type="AlphaFoldDB" id="A0AB34FB44"/>
<reference evidence="2" key="1">
    <citation type="submission" date="2023-01" db="EMBL/GenBank/DDBJ databases">
        <title>The growth and conidiation of Purpureocillium lavendulum are regulated by nitrogen source and histone H3K14 acetylation.</title>
        <authorList>
            <person name="Tang P."/>
            <person name="Han J."/>
            <person name="Zhang C."/>
            <person name="Tang P."/>
            <person name="Qi F."/>
            <person name="Zhang K."/>
            <person name="Liang L."/>
        </authorList>
    </citation>
    <scope>NUCLEOTIDE SEQUENCE</scope>
    <source>
        <strain evidence="2">YMF1.00683</strain>
    </source>
</reference>
<name>A0AB34FB44_9HYPO</name>
<dbReference type="Proteomes" id="UP001163105">
    <property type="component" value="Unassembled WGS sequence"/>
</dbReference>
<comment type="caution">
    <text evidence="2">The sequence shown here is derived from an EMBL/GenBank/DDBJ whole genome shotgun (WGS) entry which is preliminary data.</text>
</comment>
<organism evidence="2 3">
    <name type="scientific">Purpureocillium lavendulum</name>
    <dbReference type="NCBI Taxonomy" id="1247861"/>
    <lineage>
        <taxon>Eukaryota</taxon>
        <taxon>Fungi</taxon>
        <taxon>Dikarya</taxon>
        <taxon>Ascomycota</taxon>
        <taxon>Pezizomycotina</taxon>
        <taxon>Sordariomycetes</taxon>
        <taxon>Hypocreomycetidae</taxon>
        <taxon>Hypocreales</taxon>
        <taxon>Ophiocordycipitaceae</taxon>
        <taxon>Purpureocillium</taxon>
    </lineage>
</organism>
<keyword evidence="1" id="KW-0732">Signal</keyword>
<proteinExistence type="predicted"/>
<dbReference type="Gene3D" id="2.60.120.200">
    <property type="match status" value="1"/>
</dbReference>
<dbReference type="Pfam" id="PF12520">
    <property type="entry name" value="DUF3723"/>
    <property type="match status" value="1"/>
</dbReference>